<dbReference type="Gene3D" id="3.30.2410.10">
    <property type="entry name" value="Hect, E3 ligase catalytic domain"/>
    <property type="match status" value="1"/>
</dbReference>
<dbReference type="InterPro" id="IPR000569">
    <property type="entry name" value="HECT_dom"/>
</dbReference>
<feature type="compositionally biased region" description="Low complexity" evidence="3">
    <location>
        <begin position="4091"/>
        <end position="4105"/>
    </location>
</feature>
<feature type="region of interest" description="Disordered" evidence="3">
    <location>
        <begin position="3990"/>
        <end position="4022"/>
    </location>
</feature>
<dbReference type="SMART" id="SM00119">
    <property type="entry name" value="HECTc"/>
    <property type="match status" value="1"/>
</dbReference>
<feature type="compositionally biased region" description="Low complexity" evidence="3">
    <location>
        <begin position="3218"/>
        <end position="3245"/>
    </location>
</feature>
<evidence type="ECO:0000313" key="5">
    <source>
        <dbReference type="EMBL" id="KAK8878322.1"/>
    </source>
</evidence>
<dbReference type="CDD" id="cd12813">
    <property type="entry name" value="LbR-like"/>
    <property type="match status" value="1"/>
</dbReference>
<accession>A0ABR2JK95</accession>
<feature type="region of interest" description="Disordered" evidence="3">
    <location>
        <begin position="3073"/>
        <end position="3259"/>
    </location>
</feature>
<feature type="compositionally biased region" description="Low complexity" evidence="3">
    <location>
        <begin position="3485"/>
        <end position="3504"/>
    </location>
</feature>
<evidence type="ECO:0000259" key="4">
    <source>
        <dbReference type="PROSITE" id="PS50237"/>
    </source>
</evidence>
<organism evidence="5 6">
    <name type="scientific">Tritrichomonas musculus</name>
    <dbReference type="NCBI Taxonomy" id="1915356"/>
    <lineage>
        <taxon>Eukaryota</taxon>
        <taxon>Metamonada</taxon>
        <taxon>Parabasalia</taxon>
        <taxon>Tritrichomonadida</taxon>
        <taxon>Tritrichomonadidae</taxon>
        <taxon>Tritrichomonas</taxon>
    </lineage>
</organism>
<feature type="domain" description="HECT" evidence="4">
    <location>
        <begin position="4285"/>
        <end position="4646"/>
    </location>
</feature>
<evidence type="ECO:0000256" key="3">
    <source>
        <dbReference type="SAM" id="MobiDB-lite"/>
    </source>
</evidence>
<comment type="caution">
    <text evidence="5">The sequence shown here is derived from an EMBL/GenBank/DDBJ whole genome shotgun (WGS) entry which is preliminary data.</text>
</comment>
<dbReference type="PANTHER" id="PTHR46654:SF1">
    <property type="entry name" value="E3 UBIQUITIN-PROTEIN LIGASE HECTD3"/>
    <property type="match status" value="1"/>
</dbReference>
<dbReference type="Gene3D" id="3.30.2160.10">
    <property type="entry name" value="Hect, E3 ligase catalytic domain"/>
    <property type="match status" value="1"/>
</dbReference>
<dbReference type="Gene3D" id="3.90.1750.10">
    <property type="entry name" value="Hect, E3 ligase catalytic domains"/>
    <property type="match status" value="1"/>
</dbReference>
<feature type="compositionally biased region" description="Polar residues" evidence="3">
    <location>
        <begin position="4037"/>
        <end position="4055"/>
    </location>
</feature>
<dbReference type="PROSITE" id="PS50237">
    <property type="entry name" value="HECT"/>
    <property type="match status" value="1"/>
</dbReference>
<feature type="region of interest" description="Disordered" evidence="3">
    <location>
        <begin position="4091"/>
        <end position="4114"/>
    </location>
</feature>
<dbReference type="Proteomes" id="UP001470230">
    <property type="component" value="Unassembled WGS sequence"/>
</dbReference>
<dbReference type="SUPFAM" id="SSF56204">
    <property type="entry name" value="Hect, E3 ligase catalytic domain"/>
    <property type="match status" value="1"/>
</dbReference>
<feature type="region of interest" description="Disordered" evidence="3">
    <location>
        <begin position="3654"/>
        <end position="3698"/>
    </location>
</feature>
<name>A0ABR2JK95_9EUKA</name>
<reference evidence="5 6" key="1">
    <citation type="submission" date="2024-04" db="EMBL/GenBank/DDBJ databases">
        <title>Tritrichomonas musculus Genome.</title>
        <authorList>
            <person name="Alves-Ferreira E."/>
            <person name="Grigg M."/>
            <person name="Lorenzi H."/>
            <person name="Galac M."/>
        </authorList>
    </citation>
    <scope>NUCLEOTIDE SEQUENCE [LARGE SCALE GENOMIC DNA]</scope>
    <source>
        <strain evidence="5 6">EAF2021</strain>
    </source>
</reference>
<feature type="compositionally biased region" description="Low complexity" evidence="3">
    <location>
        <begin position="4056"/>
        <end position="4074"/>
    </location>
</feature>
<feature type="region of interest" description="Disordered" evidence="3">
    <location>
        <begin position="460"/>
        <end position="479"/>
    </location>
</feature>
<feature type="compositionally biased region" description="Low complexity" evidence="3">
    <location>
        <begin position="3426"/>
        <end position="3445"/>
    </location>
</feature>
<gene>
    <name evidence="5" type="ORF">M9Y10_005088</name>
</gene>
<evidence type="ECO:0000256" key="2">
    <source>
        <dbReference type="PROSITE-ProRule" id="PRU00104"/>
    </source>
</evidence>
<dbReference type="InterPro" id="IPR042469">
    <property type="entry name" value="HECTD3"/>
</dbReference>
<feature type="region of interest" description="Disordered" evidence="3">
    <location>
        <begin position="3938"/>
        <end position="3968"/>
    </location>
</feature>
<feature type="region of interest" description="Disordered" evidence="3">
    <location>
        <begin position="3426"/>
        <end position="3512"/>
    </location>
</feature>
<keyword evidence="1 2" id="KW-0833">Ubl conjugation pathway</keyword>
<evidence type="ECO:0000256" key="1">
    <source>
        <dbReference type="ARBA" id="ARBA00022786"/>
    </source>
</evidence>
<dbReference type="PANTHER" id="PTHR46654">
    <property type="entry name" value="E3 UBIQUITIN-PROTEIN LIGASE HECTD3"/>
    <property type="match status" value="1"/>
</dbReference>
<dbReference type="EMBL" id="JAPFFF010000011">
    <property type="protein sequence ID" value="KAK8878322.1"/>
    <property type="molecule type" value="Genomic_DNA"/>
</dbReference>
<feature type="region of interest" description="Disordered" evidence="3">
    <location>
        <begin position="4037"/>
        <end position="4074"/>
    </location>
</feature>
<dbReference type="InterPro" id="IPR035983">
    <property type="entry name" value="Hect_E3_ubiquitin_ligase"/>
</dbReference>
<dbReference type="Pfam" id="PF00632">
    <property type="entry name" value="HECT"/>
    <property type="match status" value="1"/>
</dbReference>
<feature type="compositionally biased region" description="Low complexity" evidence="3">
    <location>
        <begin position="3074"/>
        <end position="3205"/>
    </location>
</feature>
<evidence type="ECO:0000313" key="6">
    <source>
        <dbReference type="Proteomes" id="UP001470230"/>
    </source>
</evidence>
<feature type="compositionally biased region" description="Low complexity" evidence="3">
    <location>
        <begin position="3452"/>
        <end position="3477"/>
    </location>
</feature>
<feature type="compositionally biased region" description="Polar residues" evidence="3">
    <location>
        <begin position="3246"/>
        <end position="3256"/>
    </location>
</feature>
<feature type="active site" description="Glycyl thioester intermediate" evidence="2">
    <location>
        <position position="4622"/>
    </location>
</feature>
<proteinExistence type="predicted"/>
<keyword evidence="6" id="KW-1185">Reference proteome</keyword>
<feature type="compositionally biased region" description="Polar residues" evidence="3">
    <location>
        <begin position="3206"/>
        <end position="3217"/>
    </location>
</feature>
<feature type="compositionally biased region" description="Basic and acidic residues" evidence="3">
    <location>
        <begin position="3654"/>
        <end position="3663"/>
    </location>
</feature>
<protein>
    <recommendedName>
        <fullName evidence="4">HECT domain-containing protein</fullName>
    </recommendedName>
</protein>
<feature type="compositionally biased region" description="Polar residues" evidence="3">
    <location>
        <begin position="3687"/>
        <end position="3698"/>
    </location>
</feature>
<sequence>MDSIMEFDYYLVETQSGLNQTRFELTPYLFFTQPFFCSNVSTPSSNSAKTCQHLFSNFIYKAIRNIEYQFYSKKCYSKDKEERKRFEKNIISTLANLLTDEEGMTNTFKNQLSNFSFKVLSNQNFLREFSFFYTKKIKKDLRTMPIKRTLFPSYVYSTNSPSHGSFSFNNLRKYENSLFLILQKSSNANKQAGKHKYMYSQDDLINFLKILLKCQMPYSFSLTFILNTLKIFDSFLSSLLPASVQESKEELNQRLFKYFIQLDSKSEEFNLYRLILLIKMQLYMKIHKIHDFLVILLEFIILESDKKEFNFDDDFSFKKISIDSISCFPISRTLFIKDTRKEDILDFSFSVDKKNDFFLTKKGIICNNDTNKTVKFKEEENASIEEMLKRSSQGEAKIAVSKGVIYLLCLRDKMIHKVRVSPDYELDSINQRKRSKFAKYKEFLHKKFLKGIKSTQRFHKKKGKIKNNTSRKNRQNERKKKINLRTEEKFKIETNEELFDSVKIDLDEWPILSIGFNDDYLRIAQLKSDKIVVFTNVDLKWNCRTNFDLNEAFQIEENEIECKQTTEEIVLDRQEKKLLNVLFSNDSMFLLYDDSIIEERMIYSNGKTEFIRKMNSPLIFTSGMSYKIDNEQFLYYLESIECEEEYGITIGKFYLSETRYSLREDFTIQLKYPYLQKLSNIVSNCSQFIMNRKVIKGFTNVDFEQYFDKGFEEDQLEPLLTKKKFELTVFPDEMSTIIQSPPSSIPLFETLKEHIKELKDENLKKFFILLFIKISGANLLYETNQKCYNKKFTDSMNKILRNYRKFIFDLYELYESKNESNEIMIVEAMIFTLTIGGKYLFYPNLYNQLHAFFNQIFRKYSKSNLILRSISPFLFSYPSSLYIIDKDFYNILSKIEEPMNIHSLFLRNIIYIYLEVNFSRKMVFDDFIKFIHPYFEMLFRFIYKCLKKDKILIIFVEQLLSYFFCMEQPNAVFSLTLENSLIGISQNLFNKISQIKGVLESDKEFLDRNHELEKYEVHKEVVVIESDHPYNSEVINVIENNETKKEEKKETRISDMILYSNKKKKKKEKKKKEFIIQDIASVDFGLKANKIYIDIDKKSKISPDDKILFYSKSQLRELKLNGQNKIDLNKYIVIYSNKVRVAIARKIKTSEKVEEKLWGVKMKIIGISFEYPFDWQPNPHLYFYNHFISFLVGVHNVAYESTPLKEVEKKFKLILDEKIIQGIQFEEIINYEKNQKEKENEESLNQDNDNKIIENEKTLNLNQNKESLIQNQVDIDNQNQPNESLNKNQIKDGQNNIKVNKMKLAVMPVRQMSQGLSRGISYDSEKDDSKYEDKKKTEFIFGIIQSNMNPIYKRFLDVLYSKTWKRKYIRLNESKKEILEIEHYFIACLLKQLGLISLCIDFNQTIMRTRNEDLDKIEAPDRLVSLWKKVFSLRRELFYKQQQSKQNKNIDPATKDTFEKYSEEVKQKCKLLLYSVPILKFKDKGNLSNEEVESSAKMIIKFITYEMPLSSVTELISIRRRRLLISKRSIKLMSAFVNAKLLFESSKPIFTLFYGGITYSFRSMRNVIYTKKNCKGVTLNELDEYDNDYSSLTLGIINNVFTQPSIAMISNLGFLKAILFNHKNNKSRIICAKTLITMLLNNENNKTSFKYEINFVLILIVLAIALKTKDKILCDYVVSLISSSKIDIMSINLILTVIPIFNDLGIDVSSVLNENTSLELVAAFNNIPILAKSYFYWLSKLFVKEDQSILTKRHDFIRKVFIGIGQAFVGKSCLFINDSFDPFCHRQVCETMISFIRLLFNSKNDILMSIIHDILKNEIKEIKMDSDEEKIMISIGLFASFGQTLSSLEHDRKLSSSINQDSCITILGYNPTIEEIITSDNKNESNMNSYSNSVFLDNIDLDLTEEEVGNILDLHETLINSQYFKEDQEYEKEINQKEITENVLISTFYSFLPIVMQNKKNAAILLNEENMKRSLSIFNLSKQKVSSNENSILMLSHYLEQAIVSPLYNTKSTAEPFLNGTRFMKMNHGEIIYNNNENDLIKGNINHLSLFLCNRPFDSKMETFYELKVKNIGFRNIFIGFIDLEETDYNRAFGFGSFAMMDIFCRKSQSLSDKIINISDEPMWNSKFPFKEGDLIGCYYTENFVYLTINGKLSEFRLSHKSLKAYSPIIIIDSDEAELEVVRNATIVDFKDDKFDFLNVKNVPSNYFEAKDIKSTTQDGTKMNDFLFLHEDFDENEGEQLIGQFVSFSRAIFIESDLETLEPIGVNLLPFKGNYGIIKDMHELSDNNRYVSKVKVEVYNNLSLSKEVINEELDSRYFKYYKTNFFNLIENRTNTKFGLNSAFNIDDLPDKYKENLNHNSIRNFLKHRTIKENSKSIAIIFIRYLVFILIDYLRYSRSRLLTDEGINTSEAQCIIEALSFSLPTITLFSPSFEAKIDQTTINDYIIFQDEQPKGDHENGNEKAKQFYKIPGLQSCFDLSFKIFLEKSKSFISPHFLNKLLQSCFDNVSSNGMPDILKSLYYMIPCAHKIESISPLPEKVSLKDYVFNYQSKVFGNTRNFVGFIPILLSTLPDKLPCVVCRDKRFRIASDVVSYFTNFTANSTITFSWDYNVRSEKFDENYKMQFGIFMLSKNLPEKLLNGPLGFIQIVFNIIQILDSNELKEDILQKLFTLTMMKNPLTYPFIQAMIASFISENELHDKFVTKSAFDSFSLLSKASPSLCQIEEFPTYQNELPLIFCIYSNLIKIRYAELHHEDDLSSLFDKYYAINKELFSIYDDDESRINYVEGSIVNSNNDRNRNSFSSSSSKKKKDFRLFYLLYFYSILLNNEKCFPYPKFLFYHDRMRQHFGSFRKVITKSEVSCFNVKKGLFEMNIQYRSEKIENDFKMMCSFKLVSLYEKDKASSILKKSVMQFNSKIIIHQLEDDAQIELPQTGEPVEVSFPLEILVCKLGMIELKNGEVFVVDFCPSREQQKEYFIQHYNQLQEEFDEFISIGKYDNELSNKILASIESKKEKESQNERNANSQHFDFGRIFLSSFSNRPFNSSNTSIFRQSAYRANNVFDDFVNNDIFSETFESNSSNVSSTTLNSTNNTSANANSTALSSTNNTSTNASSTALSGTNNTSANASSTALSGTNNTSANASSTALSGTNDTSTNASSTALSGTNNTSANASNTALSGTNDTSTNASSTSLNNNDANASSSGASVSSGINKNATDANKNSDTLSSNSSSDANASKSSEHSSTSFKESPLNTASNSSSDVKFGSAGSSQNSSCIFSISANPSNDAFKLNYINRNAGTNSDSKAGASNASNAGSSSGPSYKFNFNSFTSNAGKNNAFNAGMKDAMSTEGASSNTPLKFSFNSSTNSASTNNEPNAAGSPFKFNFNTSNASNATSPCKISISNSASNASTNSDSNANGPFKFSFNNSASNATNSGSSTNTSNAANTNTNSPFKFSFNNSASNETNSGSSTNTNNTANTSTNSPFKLNYFNSSTSNASNAGNTSTNPNPNLAAASPDASQGKIAAGSANASASNAFSFNFFKSNTNDGKTNSNSAGSNTFSLSSANSNAGTNAGSSDSVSPNLLSKFAPPATSSNTSTNSGFSFNNPTVKLVTTQNDADGAVNSPKPSAFKFGGVTTGFGASKVLDGANDELKFDFFSKDASKSHDSKGGNEGGGAGGASNDSGASKVDKGAESSTKADNASANASSPFKLNYFNSSTNNAGTNSDSNASAGNAANTNTSSPFKLNYFNSSTNNASASSDSSTNTSNAANSTAKVPFKFSFNNSSSNAANTNTSSPFKLNYFNSNTNNASTSSDSNASTSNAANSSANGPFKFSFNNSASNAANSNTNSPFKLNYFNGSTNNASTNSDSNASTSNAANSSANGPFKFSFNNSASNATNSGSSTNTSNAANTSTNSPFKLNYFNGSTSNASTSSGFKFNHTTASTSNASNAGNASTNPNPSSNAGSASASPDNAGSANASTCNAFKFNLFKSTTNDGKANASTTGSSANSSASHNAGSGDSSGAKPNLITNSPIQFEFVPAANSQTGTKGSVSNQSSPFTLNASTSPTTIVTSTSASPSALQSPFSFSVSAGSSQLRSSGFRSSPSAGSSSSDQRTSRTGILGLGENRDLYKRYEIEKIAAKIPHEIPSMTANPHILSLRYSVLQEYNRLVEETMVSYSDQKSSSNSFYYYRSRDSTASQLWNISLSSKSKHENFYMQQIICPAFSMNTSSKFKFINQLFMCEEKDSIHLKTLDFNRFEQQQFMDKFANPNARNSHARPLFIQFIDQVDILSLSSLKVHRNSPFKVRLNGENAADVGGPGREIFSSLILEMMNDHIGIFTFNPNRRNKVADTNQEDLIPNKVFNESYFFQFENGYRFYRRFVYAGSLIAVCIVSNLPQPMLLSSFIWEYLTYGSVSIESIYQIDSNFENIIKTAENLQKEIIENNLSEDEFESRFSRSFEVNDSFGKVVELIPSGSKITVTIEKLNEFIESAKNFRIHEFDQQLKDLKEGFDTVMCYKNITRILNPAELKLLVCGEPECNVDQMRKLTKVQIEGSQKGVADYASKMEQMFWNVMESFSVEERMLFIRFSTGSLGLPAPGLRWEKDLTVKIYTKEETDRTGDNLAKAHTCFSEVDIPYFENESELAKILRICIRYAGLITESAENPEVISEFS</sequence>
<feature type="compositionally biased region" description="Low complexity" evidence="3">
    <location>
        <begin position="3992"/>
        <end position="4017"/>
    </location>
</feature>